<dbReference type="OrthoDB" id="4422381at2759"/>
<sequence>MRLRKPSQFSAPTKGRLWRVTGWLACQMWLIHQLRPVTGSWVTHAAAHRLTEIPPSFVFDPSPPLFKTPGNSFGLPGFFLGYTTKTQMPLPYGNTRDFHATSLVDTGSQNRRLSFSFIQPKFIKDAVNSSRRGSLDPTHSEPKRFLIPTHKTLQELLAQEDTDRDWKITIEDDGPKALRLGSSGSDGVRRYDIRGTYALSNLLQELSIANLGSKTSLLLDEARLYENPVDRLSRLIRTVFWDNLTRRIDSTNIARVARDPKDWTENPKGRVYVPPGAPEQFEYYSNYAKKHPEADLEVCMLPDEITDAYVRDLNRAPGLLALAVETTVNPETKKKEFSGLPFVVPGARFNELYGWDSYFIVLGLLRSGREDLARSTILNFAFCIEHYGKVFNANRTYYLGRSQPPFLTDMALSTYEQTKEEPWALDLLRTATQAAIKEYYTVWTAAPRIDPLTGLSRYRARGLGVPPETEKSHFTQVLKPYAAKHNLSMEEFIEAYNYGVIEEPELDEYFLHDRSLRESGHDTSYRLEHVCADLVTVDLNSLLYKYETDISHIIRTFFNDNFLVAPGFGKTPHETSATWDRRARFRKAQMNKYLWNDEVSMYLDYNTKTQRQMPYESVTTLWPLWARCASPAQAAAIVNNTLSKFEHYGGLAACTESSRGPISLERPNRQWDYPYGWAPHQILAWRGLQNYGYEEDAQRLAYKWLHMMTRAFVEFNGVVVEKYDVTQPDGPHKVDAEYGNQGADFRGVSREGFGWANASYLVGLDLMNTHMRRALGVCVPFEKLEGSL</sequence>
<evidence type="ECO:0000256" key="1">
    <source>
        <dbReference type="ARBA" id="ARBA00001576"/>
    </source>
</evidence>
<feature type="domain" description="Neutral trehalase Ca2+ binding" evidence="6">
    <location>
        <begin position="153"/>
        <end position="181"/>
    </location>
</feature>
<dbReference type="Proteomes" id="UP000054771">
    <property type="component" value="Unassembled WGS sequence"/>
</dbReference>
<comment type="catalytic activity">
    <reaction evidence="1 5">
        <text>alpha,alpha-trehalose + H2O = alpha-D-glucose + beta-D-glucose</text>
        <dbReference type="Rhea" id="RHEA:32675"/>
        <dbReference type="ChEBI" id="CHEBI:15377"/>
        <dbReference type="ChEBI" id="CHEBI:15903"/>
        <dbReference type="ChEBI" id="CHEBI:16551"/>
        <dbReference type="ChEBI" id="CHEBI:17925"/>
        <dbReference type="EC" id="3.2.1.28"/>
    </reaction>
</comment>
<dbReference type="Pfam" id="PF07492">
    <property type="entry name" value="Trehalase_Ca-bi"/>
    <property type="match status" value="1"/>
</dbReference>
<evidence type="ECO:0000256" key="4">
    <source>
        <dbReference type="ARBA" id="ARBA00023295"/>
    </source>
</evidence>
<dbReference type="InterPro" id="IPR018232">
    <property type="entry name" value="Glyco_hydro_37_CS"/>
</dbReference>
<dbReference type="InterPro" id="IPR011120">
    <property type="entry name" value="Trehalase_Ca-bd"/>
</dbReference>
<dbReference type="EC" id="3.2.1.28" evidence="5"/>
<keyword evidence="4 5" id="KW-0326">Glycosidase</keyword>
<accession>A0A0U5GLW3</accession>
<dbReference type="GO" id="GO:0005737">
    <property type="term" value="C:cytoplasm"/>
    <property type="evidence" value="ECO:0007669"/>
    <property type="project" value="InterPro"/>
</dbReference>
<dbReference type="PANTHER" id="PTHR23403">
    <property type="entry name" value="TREHALASE"/>
    <property type="match status" value="1"/>
</dbReference>
<dbReference type="GO" id="GO:0005509">
    <property type="term" value="F:calcium ion binding"/>
    <property type="evidence" value="ECO:0007669"/>
    <property type="project" value="InterPro"/>
</dbReference>
<keyword evidence="3 5" id="KW-0378">Hydrolase</keyword>
<dbReference type="PRINTS" id="PR00744">
    <property type="entry name" value="GLHYDRLASE37"/>
</dbReference>
<dbReference type="InterPro" id="IPR008928">
    <property type="entry name" value="6-hairpin_glycosidase_sf"/>
</dbReference>
<keyword evidence="8" id="KW-1185">Reference proteome</keyword>
<dbReference type="PROSITE" id="PS00928">
    <property type="entry name" value="TREHALASE_2"/>
    <property type="match status" value="1"/>
</dbReference>
<dbReference type="InterPro" id="IPR012341">
    <property type="entry name" value="6hp_glycosidase-like_sf"/>
</dbReference>
<dbReference type="SUPFAM" id="SSF48208">
    <property type="entry name" value="Six-hairpin glycosidases"/>
    <property type="match status" value="1"/>
</dbReference>
<evidence type="ECO:0000313" key="7">
    <source>
        <dbReference type="EMBL" id="CEL11838.1"/>
    </source>
</evidence>
<evidence type="ECO:0000256" key="2">
    <source>
        <dbReference type="ARBA" id="ARBA00005615"/>
    </source>
</evidence>
<dbReference type="GO" id="GO:0005993">
    <property type="term" value="P:trehalose catabolic process"/>
    <property type="evidence" value="ECO:0007669"/>
    <property type="project" value="InterPro"/>
</dbReference>
<dbReference type="OMA" id="YEGRCAN"/>
<dbReference type="GO" id="GO:0004555">
    <property type="term" value="F:alpha,alpha-trehalase activity"/>
    <property type="evidence" value="ECO:0007669"/>
    <property type="project" value="UniProtKB-EC"/>
</dbReference>
<proteinExistence type="inferred from homology"/>
<dbReference type="STRING" id="454130.A0A0U5GLW3"/>
<name>A0A0U5GLW3_ASPCI</name>
<evidence type="ECO:0000256" key="5">
    <source>
        <dbReference type="RuleBase" id="RU361180"/>
    </source>
</evidence>
<evidence type="ECO:0000256" key="3">
    <source>
        <dbReference type="ARBA" id="ARBA00022801"/>
    </source>
</evidence>
<protein>
    <recommendedName>
        <fullName evidence="5">Trehalase</fullName>
        <ecNumber evidence="5">3.2.1.28</ecNumber>
    </recommendedName>
    <alternativeName>
        <fullName evidence="5">Alpha-trehalose glucohydrolase</fullName>
    </alternativeName>
</protein>
<dbReference type="InterPro" id="IPR001661">
    <property type="entry name" value="Glyco_hydro_37"/>
</dbReference>
<dbReference type="EMBL" id="CDMC01000032">
    <property type="protein sequence ID" value="CEL11838.1"/>
    <property type="molecule type" value="Genomic_DNA"/>
</dbReference>
<dbReference type="Pfam" id="PF01204">
    <property type="entry name" value="Trehalase"/>
    <property type="match status" value="1"/>
</dbReference>
<comment type="similarity">
    <text evidence="2 5">Belongs to the glycosyl hydrolase 37 family.</text>
</comment>
<evidence type="ECO:0000259" key="6">
    <source>
        <dbReference type="Pfam" id="PF07492"/>
    </source>
</evidence>
<reference evidence="8" key="1">
    <citation type="journal article" date="2016" name="Genome Announc.">
        <title>Draft genome sequences of fungus Aspergillus calidoustus.</title>
        <authorList>
            <person name="Horn F."/>
            <person name="Linde J."/>
            <person name="Mattern D.J."/>
            <person name="Walther G."/>
            <person name="Guthke R."/>
            <person name="Scherlach K."/>
            <person name="Martin K."/>
            <person name="Brakhage A.A."/>
            <person name="Petzke L."/>
            <person name="Valiante V."/>
        </authorList>
    </citation>
    <scope>NUCLEOTIDE SEQUENCE [LARGE SCALE GENOMIC DNA]</scope>
    <source>
        <strain evidence="8">SF006504</strain>
    </source>
</reference>
<dbReference type="Gene3D" id="1.50.10.10">
    <property type="match status" value="1"/>
</dbReference>
<dbReference type="AlphaFoldDB" id="A0A0U5GLW3"/>
<gene>
    <name evidence="7" type="ORF">ASPCAL14934</name>
</gene>
<evidence type="ECO:0000313" key="8">
    <source>
        <dbReference type="Proteomes" id="UP000054771"/>
    </source>
</evidence>
<organism evidence="7 8">
    <name type="scientific">Aspergillus calidoustus</name>
    <dbReference type="NCBI Taxonomy" id="454130"/>
    <lineage>
        <taxon>Eukaryota</taxon>
        <taxon>Fungi</taxon>
        <taxon>Dikarya</taxon>
        <taxon>Ascomycota</taxon>
        <taxon>Pezizomycotina</taxon>
        <taxon>Eurotiomycetes</taxon>
        <taxon>Eurotiomycetidae</taxon>
        <taxon>Eurotiales</taxon>
        <taxon>Aspergillaceae</taxon>
        <taxon>Aspergillus</taxon>
        <taxon>Aspergillus subgen. Nidulantes</taxon>
    </lineage>
</organism>
<dbReference type="PANTHER" id="PTHR23403:SF6">
    <property type="entry name" value="CYTOSOLIC NEUTRAL TREHALASE-RELATED"/>
    <property type="match status" value="1"/>
</dbReference>